<proteinExistence type="predicted"/>
<evidence type="ECO:0000313" key="3">
    <source>
        <dbReference type="WBParaSite" id="SVE_1628000.1"/>
    </source>
</evidence>
<keyword evidence="1" id="KW-0732">Signal</keyword>
<name>A0A0K0FVB5_STRVS</name>
<feature type="signal peptide" evidence="1">
    <location>
        <begin position="1"/>
        <end position="19"/>
    </location>
</feature>
<evidence type="ECO:0000313" key="2">
    <source>
        <dbReference type="Proteomes" id="UP000035680"/>
    </source>
</evidence>
<reference evidence="3" key="2">
    <citation type="submission" date="2015-08" db="UniProtKB">
        <authorList>
            <consortium name="WormBaseParasite"/>
        </authorList>
    </citation>
    <scope>IDENTIFICATION</scope>
</reference>
<dbReference type="AlphaFoldDB" id="A0A0K0FVB5"/>
<sequence>MYWKILSLILASTFLLSTALHKQFPYNSGRVFMEQKDATCDSSDTAIVQNCFSIYFKFFNLSISPFPTFETYQDVMEKYLLAKGVVGQAAVCGQKNALSLCLSSLENECVNFQGLTMIFGLDPESAYHYNMDYYISQYECGAGYNTTINNFFCIESCSTYEFKAEEQCSKVLVSGGHNASDCSPYNTYIQCMSKVFGDYCGTTVGNWMCNAQSYGILKDVPNCKPSFTPCNSS</sequence>
<organism evidence="2 3">
    <name type="scientific">Strongyloides venezuelensis</name>
    <name type="common">Threadworm</name>
    <dbReference type="NCBI Taxonomy" id="75913"/>
    <lineage>
        <taxon>Eukaryota</taxon>
        <taxon>Metazoa</taxon>
        <taxon>Ecdysozoa</taxon>
        <taxon>Nematoda</taxon>
        <taxon>Chromadorea</taxon>
        <taxon>Rhabditida</taxon>
        <taxon>Tylenchina</taxon>
        <taxon>Panagrolaimomorpha</taxon>
        <taxon>Strongyloidoidea</taxon>
        <taxon>Strongyloididae</taxon>
        <taxon>Strongyloides</taxon>
    </lineage>
</organism>
<protein>
    <submittedName>
        <fullName evidence="3">Secreted protein</fullName>
    </submittedName>
</protein>
<keyword evidence="2" id="KW-1185">Reference proteome</keyword>
<dbReference type="PANTHER" id="PTHR35014">
    <property type="entry name" value="INFECTION RESPONSE PROTEIN-RELATED"/>
    <property type="match status" value="1"/>
</dbReference>
<feature type="chain" id="PRO_5005330384" evidence="1">
    <location>
        <begin position="20"/>
        <end position="233"/>
    </location>
</feature>
<reference evidence="2" key="1">
    <citation type="submission" date="2014-07" db="EMBL/GenBank/DDBJ databases">
        <authorList>
            <person name="Martin A.A"/>
            <person name="De Silva N."/>
        </authorList>
    </citation>
    <scope>NUCLEOTIDE SEQUENCE</scope>
</reference>
<dbReference type="WBParaSite" id="SVE_1628000.1">
    <property type="protein sequence ID" value="SVE_1628000.1"/>
    <property type="gene ID" value="SVE_1628000"/>
</dbReference>
<dbReference type="Proteomes" id="UP000035680">
    <property type="component" value="Unassembled WGS sequence"/>
</dbReference>
<accession>A0A0K0FVB5</accession>
<evidence type="ECO:0000256" key="1">
    <source>
        <dbReference type="SAM" id="SignalP"/>
    </source>
</evidence>
<dbReference type="PANTHER" id="PTHR35014:SF1">
    <property type="entry name" value="INFECTION RESPONSE PROTEIN"/>
    <property type="match status" value="1"/>
</dbReference>